<dbReference type="Proteomes" id="UP000011083">
    <property type="component" value="Unassembled WGS sequence"/>
</dbReference>
<organism evidence="1 2">
    <name type="scientific">Acanthamoeba castellanii (strain ATCC 30010 / Neff)</name>
    <dbReference type="NCBI Taxonomy" id="1257118"/>
    <lineage>
        <taxon>Eukaryota</taxon>
        <taxon>Amoebozoa</taxon>
        <taxon>Discosea</taxon>
        <taxon>Longamoebia</taxon>
        <taxon>Centramoebida</taxon>
        <taxon>Acanthamoebidae</taxon>
        <taxon>Acanthamoeba</taxon>
    </lineage>
</organism>
<proteinExistence type="predicted"/>
<dbReference type="RefSeq" id="XP_004357144.1">
    <property type="nucleotide sequence ID" value="XM_004357088.1"/>
</dbReference>
<evidence type="ECO:0000313" key="2">
    <source>
        <dbReference type="Proteomes" id="UP000011083"/>
    </source>
</evidence>
<dbReference type="GeneID" id="14926027"/>
<sequence length="94" mass="9902">MDDSALVARRHVGVAADGFRYASTTAKSVLSGHISKHLLNLPDEPESGGDGGGGEEILTCLALSLNAVDPVKSPQHLQPAYQKEWAAGDFEEEA</sequence>
<dbReference type="AlphaFoldDB" id="L8HHC2"/>
<reference evidence="1 2" key="1">
    <citation type="journal article" date="2013" name="Genome Biol.">
        <title>Genome of Acanthamoeba castellanii highlights extensive lateral gene transfer and early evolution of tyrosine kinase signaling.</title>
        <authorList>
            <person name="Clarke M."/>
            <person name="Lohan A.J."/>
            <person name="Liu B."/>
            <person name="Lagkouvardos I."/>
            <person name="Roy S."/>
            <person name="Zafar N."/>
            <person name="Bertelli C."/>
            <person name="Schilde C."/>
            <person name="Kianianmomeni A."/>
            <person name="Burglin T.R."/>
            <person name="Frech C."/>
            <person name="Turcotte B."/>
            <person name="Kopec K.O."/>
            <person name="Synnott J.M."/>
            <person name="Choo C."/>
            <person name="Paponov I."/>
            <person name="Finkler A."/>
            <person name="Soon Heng Tan C."/>
            <person name="Hutchins A.P."/>
            <person name="Weinmeier T."/>
            <person name="Rattei T."/>
            <person name="Chu J.S."/>
            <person name="Gimenez G."/>
            <person name="Irimia M."/>
            <person name="Rigden D.J."/>
            <person name="Fitzpatrick D.A."/>
            <person name="Lorenzo-Morales J."/>
            <person name="Bateman A."/>
            <person name="Chiu C.H."/>
            <person name="Tang P."/>
            <person name="Hegemann P."/>
            <person name="Fromm H."/>
            <person name="Raoult D."/>
            <person name="Greub G."/>
            <person name="Miranda-Saavedra D."/>
            <person name="Chen N."/>
            <person name="Nash P."/>
            <person name="Ginger M.L."/>
            <person name="Horn M."/>
            <person name="Schaap P."/>
            <person name="Caler L."/>
            <person name="Loftus B."/>
        </authorList>
    </citation>
    <scope>NUCLEOTIDE SEQUENCE [LARGE SCALE GENOMIC DNA]</scope>
    <source>
        <strain evidence="1 2">Neff</strain>
    </source>
</reference>
<dbReference type="VEuPathDB" id="AmoebaDB:ACA1_109700"/>
<dbReference type="EMBL" id="KB007806">
    <property type="protein sequence ID" value="ELR24989.1"/>
    <property type="molecule type" value="Genomic_DNA"/>
</dbReference>
<gene>
    <name evidence="1" type="ORF">ACA1_109700</name>
</gene>
<evidence type="ECO:0000313" key="1">
    <source>
        <dbReference type="EMBL" id="ELR24989.1"/>
    </source>
</evidence>
<keyword evidence="2" id="KW-1185">Reference proteome</keyword>
<dbReference type="KEGG" id="acan:ACA1_109700"/>
<name>L8HHC2_ACACF</name>
<accession>L8HHC2</accession>
<protein>
    <submittedName>
        <fullName evidence="1">Uncharacterized protein</fullName>
    </submittedName>
</protein>